<proteinExistence type="predicted"/>
<dbReference type="InterPro" id="IPR058240">
    <property type="entry name" value="rSAM_sf"/>
</dbReference>
<accession>X1MN65</accession>
<dbReference type="EMBL" id="BARV01006701">
    <property type="protein sequence ID" value="GAI16130.1"/>
    <property type="molecule type" value="Genomic_DNA"/>
</dbReference>
<keyword evidence="3" id="KW-0479">Metal-binding</keyword>
<dbReference type="InterPro" id="IPR051198">
    <property type="entry name" value="BchE-like"/>
</dbReference>
<keyword evidence="2" id="KW-0949">S-adenosyl-L-methionine</keyword>
<keyword evidence="4" id="KW-0408">Iron</keyword>
<keyword evidence="5" id="KW-0411">Iron-sulfur</keyword>
<dbReference type="SFLD" id="SFLDG01082">
    <property type="entry name" value="B12-binding_domain_containing"/>
    <property type="match status" value="1"/>
</dbReference>
<dbReference type="InterPro" id="IPR007197">
    <property type="entry name" value="rSAM"/>
</dbReference>
<feature type="non-terminal residue" evidence="6">
    <location>
        <position position="332"/>
    </location>
</feature>
<evidence type="ECO:0000256" key="1">
    <source>
        <dbReference type="ARBA" id="ARBA00001966"/>
    </source>
</evidence>
<evidence type="ECO:0000256" key="5">
    <source>
        <dbReference type="ARBA" id="ARBA00023014"/>
    </source>
</evidence>
<dbReference type="GO" id="GO:0051536">
    <property type="term" value="F:iron-sulfur cluster binding"/>
    <property type="evidence" value="ECO:0007669"/>
    <property type="project" value="UniProtKB-KW"/>
</dbReference>
<dbReference type="SFLD" id="SFLDS00029">
    <property type="entry name" value="Radical_SAM"/>
    <property type="match status" value="1"/>
</dbReference>
<evidence type="ECO:0008006" key="7">
    <source>
        <dbReference type="Google" id="ProtNLM"/>
    </source>
</evidence>
<organism evidence="6">
    <name type="scientific">marine sediment metagenome</name>
    <dbReference type="NCBI Taxonomy" id="412755"/>
    <lineage>
        <taxon>unclassified sequences</taxon>
        <taxon>metagenomes</taxon>
        <taxon>ecological metagenomes</taxon>
    </lineage>
</organism>
<reference evidence="6" key="1">
    <citation type="journal article" date="2014" name="Front. Microbiol.">
        <title>High frequency of phylogenetically diverse reductive dehalogenase-homologous genes in deep subseafloor sedimentary metagenomes.</title>
        <authorList>
            <person name="Kawai M."/>
            <person name="Futagami T."/>
            <person name="Toyoda A."/>
            <person name="Takaki Y."/>
            <person name="Nishi S."/>
            <person name="Hori S."/>
            <person name="Arai W."/>
            <person name="Tsubouchi T."/>
            <person name="Morono Y."/>
            <person name="Uchiyama I."/>
            <person name="Ito T."/>
            <person name="Fujiyama A."/>
            <person name="Inagaki F."/>
            <person name="Takami H."/>
        </authorList>
    </citation>
    <scope>NUCLEOTIDE SEQUENCE</scope>
    <source>
        <strain evidence="6">Expedition CK06-06</strain>
    </source>
</reference>
<gene>
    <name evidence="6" type="ORF">S06H3_13726</name>
</gene>
<dbReference type="GO" id="GO:0003824">
    <property type="term" value="F:catalytic activity"/>
    <property type="evidence" value="ECO:0007669"/>
    <property type="project" value="InterPro"/>
</dbReference>
<dbReference type="GO" id="GO:0046872">
    <property type="term" value="F:metal ion binding"/>
    <property type="evidence" value="ECO:0007669"/>
    <property type="project" value="UniProtKB-KW"/>
</dbReference>
<evidence type="ECO:0000256" key="4">
    <source>
        <dbReference type="ARBA" id="ARBA00023004"/>
    </source>
</evidence>
<protein>
    <recommendedName>
        <fullName evidence="7">Elp3/MiaA/NifB-like radical SAM core domain-containing protein</fullName>
    </recommendedName>
</protein>
<evidence type="ECO:0000256" key="2">
    <source>
        <dbReference type="ARBA" id="ARBA00022691"/>
    </source>
</evidence>
<dbReference type="AlphaFoldDB" id="X1MN65"/>
<evidence type="ECO:0000256" key="3">
    <source>
        <dbReference type="ARBA" id="ARBA00022723"/>
    </source>
</evidence>
<sequence length="332" mass="38259">MTPNSGSFVFDIHEIGRKAHPLKVLLVEPQKSRKYHTPYPPLALLKLATYHERKGDFVKLENGISENGFEPDTIYITSLFTYAWEPVHEAIRFYSNRYKKARVIVGGVYASLCPDHLKERFGDRIEICGGVVPELDALLPAYWLIPEWKTSILFSSRGCIRKCPFCSVPQLEPKFEARKSIKHLIYPGHRKVVFWDNNILVSPYWRNIFSELEESGLKVDFNQGLDARLLTEETVLRLKRLKAPIVRLAYDTKGVKESVKKGIGLLKNTGISGRRIVVYCLFNYLDTPTDFVERMKDLLSWGVVSYPMRYQALEPGPKDSYISPNWTKEQLE</sequence>
<dbReference type="PANTHER" id="PTHR43409">
    <property type="entry name" value="ANAEROBIC MAGNESIUM-PROTOPORPHYRIN IX MONOMETHYL ESTER CYCLASE-RELATED"/>
    <property type="match status" value="1"/>
</dbReference>
<name>X1MN65_9ZZZZ</name>
<evidence type="ECO:0000313" key="6">
    <source>
        <dbReference type="EMBL" id="GAI16130.1"/>
    </source>
</evidence>
<comment type="cofactor">
    <cofactor evidence="1">
        <name>[4Fe-4S] cluster</name>
        <dbReference type="ChEBI" id="CHEBI:49883"/>
    </cofactor>
</comment>
<comment type="caution">
    <text evidence="6">The sequence shown here is derived from an EMBL/GenBank/DDBJ whole genome shotgun (WGS) entry which is preliminary data.</text>
</comment>
<dbReference type="SUPFAM" id="SSF102114">
    <property type="entry name" value="Radical SAM enzymes"/>
    <property type="match status" value="1"/>
</dbReference>